<dbReference type="PROSITE" id="PS01224">
    <property type="entry name" value="ARGC"/>
    <property type="match status" value="1"/>
</dbReference>
<dbReference type="EMBL" id="MFIX01000143">
    <property type="protein sequence ID" value="OGG03446.1"/>
    <property type="molecule type" value="Genomic_DNA"/>
</dbReference>
<evidence type="ECO:0000256" key="1">
    <source>
        <dbReference type="ARBA" id="ARBA00022571"/>
    </source>
</evidence>
<dbReference type="GO" id="GO:0006526">
    <property type="term" value="P:L-arginine biosynthetic process"/>
    <property type="evidence" value="ECO:0007669"/>
    <property type="project" value="UniProtKB-UniRule"/>
</dbReference>
<accession>A0A1F5YTL9</accession>
<dbReference type="Gene3D" id="3.40.50.720">
    <property type="entry name" value="NAD(P)-binding Rossmann-like Domain"/>
    <property type="match status" value="1"/>
</dbReference>
<dbReference type="GO" id="GO:0005737">
    <property type="term" value="C:cytoplasm"/>
    <property type="evidence" value="ECO:0007669"/>
    <property type="project" value="UniProtKB-SubCell"/>
</dbReference>
<evidence type="ECO:0000256" key="6">
    <source>
        <dbReference type="PROSITE-ProRule" id="PRU10010"/>
    </source>
</evidence>
<dbReference type="CDD" id="cd17895">
    <property type="entry name" value="AGPR_1_N"/>
    <property type="match status" value="1"/>
</dbReference>
<dbReference type="InterPro" id="IPR036291">
    <property type="entry name" value="NAD(P)-bd_dom_sf"/>
</dbReference>
<dbReference type="InterPro" id="IPR058924">
    <property type="entry name" value="AGPR_dimerisation_dom"/>
</dbReference>
<comment type="caution">
    <text evidence="8">The sequence shown here is derived from an EMBL/GenBank/DDBJ whole genome shotgun (WGS) entry which is preliminary data.</text>
</comment>
<dbReference type="PANTHER" id="PTHR32338:SF10">
    <property type="entry name" value="N-ACETYL-GAMMA-GLUTAMYL-PHOSPHATE REDUCTASE, CHLOROPLASTIC-RELATED"/>
    <property type="match status" value="1"/>
</dbReference>
<dbReference type="Proteomes" id="UP000179129">
    <property type="component" value="Unassembled WGS sequence"/>
</dbReference>
<comment type="function">
    <text evidence="5">Catalyzes the NADPH-dependent reduction of N-acetyl-5-glutamyl phosphate to yield N-acetyl-L-glutamate 5-semialdehyde.</text>
</comment>
<feature type="domain" description="Semialdehyde dehydrogenase NAD-binding" evidence="7">
    <location>
        <begin position="3"/>
        <end position="138"/>
    </location>
</feature>
<dbReference type="GO" id="GO:0070401">
    <property type="term" value="F:NADP+ binding"/>
    <property type="evidence" value="ECO:0007669"/>
    <property type="project" value="InterPro"/>
</dbReference>
<keyword evidence="4 5" id="KW-0560">Oxidoreductase</keyword>
<keyword evidence="1 5" id="KW-0055">Arginine biosynthesis</keyword>
<feature type="active site" evidence="5 6">
    <location>
        <position position="146"/>
    </location>
</feature>
<comment type="pathway">
    <text evidence="5">Amino-acid biosynthesis; L-arginine biosynthesis; N(2)-acetyl-L-ornithine from L-glutamate: step 3/4.</text>
</comment>
<evidence type="ECO:0000256" key="2">
    <source>
        <dbReference type="ARBA" id="ARBA00022605"/>
    </source>
</evidence>
<comment type="catalytic activity">
    <reaction evidence="5">
        <text>N-acetyl-L-glutamate 5-semialdehyde + phosphate + NADP(+) = N-acetyl-L-glutamyl 5-phosphate + NADPH + H(+)</text>
        <dbReference type="Rhea" id="RHEA:21588"/>
        <dbReference type="ChEBI" id="CHEBI:15378"/>
        <dbReference type="ChEBI" id="CHEBI:29123"/>
        <dbReference type="ChEBI" id="CHEBI:43474"/>
        <dbReference type="ChEBI" id="CHEBI:57783"/>
        <dbReference type="ChEBI" id="CHEBI:57936"/>
        <dbReference type="ChEBI" id="CHEBI:58349"/>
        <dbReference type="EC" id="1.2.1.38"/>
    </reaction>
</comment>
<proteinExistence type="inferred from homology"/>
<dbReference type="Pfam" id="PF01118">
    <property type="entry name" value="Semialdhyde_dh"/>
    <property type="match status" value="1"/>
</dbReference>
<dbReference type="GO" id="GO:0051287">
    <property type="term" value="F:NAD binding"/>
    <property type="evidence" value="ECO:0007669"/>
    <property type="project" value="InterPro"/>
</dbReference>
<dbReference type="AlphaFoldDB" id="A0A1F5YTL9"/>
<dbReference type="PANTHER" id="PTHR32338">
    <property type="entry name" value="N-ACETYL-GAMMA-GLUTAMYL-PHOSPHATE REDUCTASE, CHLOROPLASTIC-RELATED-RELATED"/>
    <property type="match status" value="1"/>
</dbReference>
<evidence type="ECO:0000259" key="7">
    <source>
        <dbReference type="SMART" id="SM00859"/>
    </source>
</evidence>
<protein>
    <recommendedName>
        <fullName evidence="5">N-acetyl-gamma-glutamyl-phosphate reductase</fullName>
        <shortName evidence="5">AGPR</shortName>
        <ecNumber evidence="5">1.2.1.38</ecNumber>
    </recommendedName>
    <alternativeName>
        <fullName evidence="5">N-acetyl-glutamate semialdehyde dehydrogenase</fullName>
        <shortName evidence="5">NAGSA dehydrogenase</shortName>
    </alternativeName>
</protein>
<dbReference type="HAMAP" id="MF_00150">
    <property type="entry name" value="ArgC_type1"/>
    <property type="match status" value="1"/>
</dbReference>
<dbReference type="NCBIfam" id="TIGR01850">
    <property type="entry name" value="argC"/>
    <property type="match status" value="1"/>
</dbReference>
<dbReference type="SUPFAM" id="SSF51735">
    <property type="entry name" value="NAD(P)-binding Rossmann-fold domains"/>
    <property type="match status" value="1"/>
</dbReference>
<keyword evidence="3 5" id="KW-0521">NADP</keyword>
<dbReference type="UniPathway" id="UPA00068">
    <property type="reaction ID" value="UER00108"/>
</dbReference>
<dbReference type="SUPFAM" id="SSF55347">
    <property type="entry name" value="Glyceraldehyde-3-phosphate dehydrogenase-like, C-terminal domain"/>
    <property type="match status" value="1"/>
</dbReference>
<dbReference type="GO" id="GO:0003942">
    <property type="term" value="F:N-acetyl-gamma-glutamyl-phosphate reductase activity"/>
    <property type="evidence" value="ECO:0007669"/>
    <property type="project" value="UniProtKB-UniRule"/>
</dbReference>
<evidence type="ECO:0000313" key="9">
    <source>
        <dbReference type="Proteomes" id="UP000179129"/>
    </source>
</evidence>
<dbReference type="InterPro" id="IPR000706">
    <property type="entry name" value="AGPR_type-1"/>
</dbReference>
<dbReference type="Gene3D" id="3.30.360.10">
    <property type="entry name" value="Dihydrodipicolinate Reductase, domain 2"/>
    <property type="match status" value="1"/>
</dbReference>
<dbReference type="SMART" id="SM00859">
    <property type="entry name" value="Semialdhyde_dh"/>
    <property type="match status" value="1"/>
</dbReference>
<gene>
    <name evidence="5" type="primary">argC</name>
    <name evidence="8" type="ORF">A3F83_16120</name>
</gene>
<dbReference type="EC" id="1.2.1.38" evidence="5"/>
<dbReference type="InterPro" id="IPR050085">
    <property type="entry name" value="AGPR"/>
</dbReference>
<keyword evidence="2 5" id="KW-0028">Amino-acid biosynthesis</keyword>
<organism evidence="8 9">
    <name type="scientific">Candidatus Glassbacteria bacterium RIFCSPLOWO2_12_FULL_58_11</name>
    <dbReference type="NCBI Taxonomy" id="1817867"/>
    <lineage>
        <taxon>Bacteria</taxon>
        <taxon>Candidatus Glassiibacteriota</taxon>
    </lineage>
</organism>
<dbReference type="Pfam" id="PF22698">
    <property type="entry name" value="Semialdhyde_dhC_1"/>
    <property type="match status" value="1"/>
</dbReference>
<dbReference type="InterPro" id="IPR000534">
    <property type="entry name" value="Semialdehyde_DH_NAD-bd"/>
</dbReference>
<evidence type="ECO:0000256" key="4">
    <source>
        <dbReference type="ARBA" id="ARBA00023002"/>
    </source>
</evidence>
<dbReference type="STRING" id="1817867.A3F83_16120"/>
<name>A0A1F5YTL9_9BACT</name>
<keyword evidence="5" id="KW-0963">Cytoplasm</keyword>
<comment type="subcellular location">
    <subcellularLocation>
        <location evidence="5">Cytoplasm</location>
    </subcellularLocation>
</comment>
<dbReference type="InterPro" id="IPR023013">
    <property type="entry name" value="AGPR_AS"/>
</dbReference>
<comment type="similarity">
    <text evidence="5">Belongs to the NAGSA dehydrogenase family. Type 1 subfamily.</text>
</comment>
<evidence type="ECO:0000313" key="8">
    <source>
        <dbReference type="EMBL" id="OGG03446.1"/>
    </source>
</evidence>
<evidence type="ECO:0000256" key="3">
    <source>
        <dbReference type="ARBA" id="ARBA00022857"/>
    </source>
</evidence>
<sequence>MIKVGIYGATGYSGYELVRILLGHPEAGLAFITSETYRGKLFSEVFPFGLDQPLVAMDEAQPEAVEAVFTCLPHTTAMERIARIYRPGLKVIDLSADFRFSDAAEYSRWYNTEHRAPELLAESAYGLPELFREKIRRCNIVGNPGCYPTSALLALAPLASGGLLKDSEVIVDAKSGVSGAGRKADLTSHFVEVNEEITPYKLGRTHRHVGEMESVLSGLAGRSIRVAFTPQLAPFSRGILSTVYVRTDISAGEIRGVLAAAYENEPFVTVLESGEPARLARVQYNNRCVLGVHEIAGTSLVLITSAIDNLIKGAAGQAVQNFNILFGLDETAGLTAPSGRI</sequence>
<dbReference type="CDD" id="cd23934">
    <property type="entry name" value="AGPR_1_C"/>
    <property type="match status" value="1"/>
</dbReference>
<reference evidence="8 9" key="1">
    <citation type="journal article" date="2016" name="Nat. Commun.">
        <title>Thousands of microbial genomes shed light on interconnected biogeochemical processes in an aquifer system.</title>
        <authorList>
            <person name="Anantharaman K."/>
            <person name="Brown C.T."/>
            <person name="Hug L.A."/>
            <person name="Sharon I."/>
            <person name="Castelle C.J."/>
            <person name="Probst A.J."/>
            <person name="Thomas B.C."/>
            <person name="Singh A."/>
            <person name="Wilkins M.J."/>
            <person name="Karaoz U."/>
            <person name="Brodie E.L."/>
            <person name="Williams K.H."/>
            <person name="Hubbard S.S."/>
            <person name="Banfield J.F."/>
        </authorList>
    </citation>
    <scope>NUCLEOTIDE SEQUENCE [LARGE SCALE GENOMIC DNA]</scope>
</reference>
<evidence type="ECO:0000256" key="5">
    <source>
        <dbReference type="HAMAP-Rule" id="MF_00150"/>
    </source>
</evidence>